<dbReference type="RefSeq" id="WP_011031946.1">
    <property type="nucleotide sequence ID" value="NZ_LN713927.1"/>
</dbReference>
<reference evidence="1" key="1">
    <citation type="submission" date="2014-12" db="EMBL/GenBank/DDBJ databases">
        <authorList>
            <person name="Hall J."/>
        </authorList>
    </citation>
    <scope>NUCLEOTIDE SEQUENCE [LARGE SCALE GENOMIC DNA]</scope>
    <source>
        <strain evidence="1">SBW25</strain>
        <plasmid evidence="1">pQBR55</plasmid>
    </source>
</reference>
<proteinExistence type="predicted"/>
<organism evidence="1">
    <name type="scientific">Pseudomonas fluorescens (strain SBW25)</name>
    <dbReference type="NCBI Taxonomy" id="216595"/>
    <lineage>
        <taxon>Bacteria</taxon>
        <taxon>Pseudomonadati</taxon>
        <taxon>Pseudomonadota</taxon>
        <taxon>Gammaproteobacteria</taxon>
        <taxon>Pseudomonadales</taxon>
        <taxon>Pseudomonadaceae</taxon>
        <taxon>Pseudomonas</taxon>
    </lineage>
</organism>
<dbReference type="AlphaFoldDB" id="A0A0G4E663"/>
<geneLocation type="plasmid" evidence="1">
    <name>pQBR55</name>
</geneLocation>
<sequence>MDLKKSSNVAVFTTADGVGHTMIVGGSDNAKSALLMAEARRRGISYEDLLQPSPEQIEADCESESISEAQKEKCLAAVCEAYWANSPLESTSLQQLHDTLVVAELSEEPTPEQVKALLMLLPAHIVGQGIAWGFEDTDVRDQVYEYVLANMDAVTAAISVGGQKAES</sequence>
<accession>A0A0G4E663</accession>
<dbReference type="EMBL" id="LN713927">
    <property type="protein sequence ID" value="CEK42432.1"/>
    <property type="molecule type" value="Genomic_DNA"/>
</dbReference>
<gene>
    <name evidence="1" type="ORF">PQBR55_0053</name>
</gene>
<name>A0A0G4E663_PSEFS</name>
<keyword evidence="1" id="KW-0614">Plasmid</keyword>
<reference evidence="1" key="2">
    <citation type="submission" date="2015-06" db="EMBL/GenBank/DDBJ databases">
        <title>Environmentally co-occuring mercury resistance plasmids are genetically and phenotypically diverse and confer variable context-dependent fitness effects.</title>
        <authorList>
            <person name="Hall J.P.J."/>
            <person name="Harrison E."/>
            <person name="Lilley A.K."/>
            <person name="Paterson S."/>
            <person name="Spiers A.J."/>
            <person name="Brockhurst M.A."/>
        </authorList>
    </citation>
    <scope>NUCLEOTIDE SEQUENCE [LARGE SCALE GENOMIC DNA]</scope>
    <source>
        <strain evidence="1">SBW25</strain>
        <plasmid evidence="1">pQBR55</plasmid>
    </source>
</reference>
<protein>
    <submittedName>
        <fullName evidence="1">Uncharacterized protein</fullName>
    </submittedName>
</protein>
<evidence type="ECO:0000313" key="1">
    <source>
        <dbReference type="EMBL" id="CEK42432.1"/>
    </source>
</evidence>